<name>A0AAV5G713_9BASI</name>
<organism evidence="3 4">
    <name type="scientific">Rhodotorula paludigena</name>
    <dbReference type="NCBI Taxonomy" id="86838"/>
    <lineage>
        <taxon>Eukaryota</taxon>
        <taxon>Fungi</taxon>
        <taxon>Dikarya</taxon>
        <taxon>Basidiomycota</taxon>
        <taxon>Pucciniomycotina</taxon>
        <taxon>Microbotryomycetes</taxon>
        <taxon>Sporidiobolales</taxon>
        <taxon>Sporidiobolaceae</taxon>
        <taxon>Rhodotorula</taxon>
    </lineage>
</organism>
<sequence length="1161" mass="122693">MGTRFSPALGETTVVPLLPPSVSSSSTSDKHTVYFTCQPENGEADGKVVQVWTNLPTSAASTGEPAWRALSFSPAATASSRLRVASTQLPADRSAGSYEYTFRLCDETTGDVEWLGSEGSNGRIEIVDVTPEHLAATAIAGEGWTALADGVSAWSGALGDGQDEATFDVSVVCDDEVWKDAEGVVWEQSSRTWFQPRQLPSPSPIYDLSKNFPAQLIVLRSKPSVANPLEHTLVLFPFSTKQACSALFGDEAGGIELRVERDGAADDSAAIEGHLVAVSSVTTPGSPTLQDLVNTAVAAARSIRSGSSFGPSSSSPLSSEVNEPKPLGACTWNSLPAADYSATSVLSWLDSLLSPTTSPSPLFASAMRTVLLDDGWQDVGTFVDFDAPDQEHADRRALKSFQCGKEWDDLDSVAASDTEDEGALAAAQQHGKKFSLDSGYAGSPTMPGRQLVERAREGVCEELREVVGRVKEKSIDKVGVWVTLAGYWHGLHPDSSLADAYTLRRIKLRSSAHPGYSGHAFLPIAAELPIFYRDYFSSLAAAGVDFVKVDDQAIVDAIVAQDIGDDEDSDAQPDSPGELRQVMLTAMQEAATEVFGAGGILHCMSGSPRIWGGALLSSTSRPTVRSSDDFFPLERDSHRWHIANNALTAVFANALGIEPDFDMVQGAQACDFGEAHLVLRAFFSAQVFSTDPALEEGASETSGWDSLLATTKRGIRVLQSRTPAVAGATLDGALADDALDRQREGTRTALKVGLPVPAAVGAHIGVWDCLPLEQGDESSRETQVVLDDKDVADAVSQLDLGGKELVLYDPQAKTGTTVDADALKGRAALPRALAKPLATVAVSPTQPRVVTLASLFPLQPTSTGGSGIKIACLGLTDKTVGLAAIRTAGVGVGGVKVQVETVVEQIKGSAEALGSKVAGVSTAPASSALSPSPSTFTATRSSQPFPHPQGRLPYLLAYFAGAFRHAAVHTSSTSTSSSTAATRTPRTELRALARDLVHRPFRTVLGELRALVSFGLAAVLWAVGAARTQASAANGVSGERRVLEDVTPGQEEEGEPREVPLPGPAFRVELDYLSKSLAFFVSPPDDSASLRFTLDARTIDPVFVRTHSSSETSGEIVELDVEGEWNKRIGSRPAPQADKEDDEALQPWVVEVCVVEEGGSA</sequence>
<keyword evidence="4" id="KW-1185">Reference proteome</keyword>
<comment type="caution">
    <text evidence="3">The sequence shown here is derived from an EMBL/GenBank/DDBJ whole genome shotgun (WGS) entry which is preliminary data.</text>
</comment>
<dbReference type="PANTHER" id="PTHR31268:SF32">
    <property type="entry name" value="GALACTINOL--SUCROSE GALACTOSYLTRANSFERASE 2-RELATED"/>
    <property type="match status" value="1"/>
</dbReference>
<dbReference type="PANTHER" id="PTHR31268">
    <property type="match status" value="1"/>
</dbReference>
<dbReference type="AlphaFoldDB" id="A0AAV5G713"/>
<dbReference type="Proteomes" id="UP001342314">
    <property type="component" value="Unassembled WGS sequence"/>
</dbReference>
<dbReference type="InterPro" id="IPR008811">
    <property type="entry name" value="Glycosyl_hydrolases_36"/>
</dbReference>
<proteinExistence type="inferred from homology"/>
<evidence type="ECO:0000313" key="3">
    <source>
        <dbReference type="EMBL" id="GJN88265.1"/>
    </source>
</evidence>
<dbReference type="EMBL" id="BQKY01000002">
    <property type="protein sequence ID" value="GJN88265.1"/>
    <property type="molecule type" value="Genomic_DNA"/>
</dbReference>
<evidence type="ECO:0000256" key="2">
    <source>
        <dbReference type="ARBA" id="ARBA00023277"/>
    </source>
</evidence>
<keyword evidence="2" id="KW-0119">Carbohydrate metabolism</keyword>
<protein>
    <submittedName>
        <fullName evidence="3">Uncharacterized protein</fullName>
    </submittedName>
</protein>
<evidence type="ECO:0000256" key="1">
    <source>
        <dbReference type="ARBA" id="ARBA00007240"/>
    </source>
</evidence>
<gene>
    <name evidence="3" type="ORF">Rhopal_001230-T1</name>
</gene>
<dbReference type="SUPFAM" id="SSF51445">
    <property type="entry name" value="(Trans)glycosidases"/>
    <property type="match status" value="1"/>
</dbReference>
<dbReference type="InterPro" id="IPR017853">
    <property type="entry name" value="GH"/>
</dbReference>
<accession>A0AAV5G713</accession>
<evidence type="ECO:0000313" key="4">
    <source>
        <dbReference type="Proteomes" id="UP001342314"/>
    </source>
</evidence>
<reference evidence="3 4" key="1">
    <citation type="submission" date="2021-12" db="EMBL/GenBank/DDBJ databases">
        <title>High titer production of polyol ester of fatty acids by Rhodotorula paludigena BS15 towards product separation-free biomass refinery.</title>
        <authorList>
            <person name="Mano J."/>
            <person name="Ono H."/>
            <person name="Tanaka T."/>
            <person name="Naito K."/>
            <person name="Sushida H."/>
            <person name="Ike M."/>
            <person name="Tokuyasu K."/>
            <person name="Kitaoka M."/>
        </authorList>
    </citation>
    <scope>NUCLEOTIDE SEQUENCE [LARGE SCALE GENOMIC DNA]</scope>
    <source>
        <strain evidence="3 4">BS15</strain>
    </source>
</reference>
<comment type="similarity">
    <text evidence="1">Belongs to the glycosyl hydrolases 36 family.</text>
</comment>
<dbReference type="Pfam" id="PF05691">
    <property type="entry name" value="Raffinose_syn"/>
    <property type="match status" value="1"/>
</dbReference>